<proteinExistence type="predicted"/>
<keyword evidence="3" id="KW-1185">Reference proteome</keyword>
<dbReference type="EMBL" id="JAXIOK010000017">
    <property type="protein sequence ID" value="KAK4751401.1"/>
    <property type="molecule type" value="Genomic_DNA"/>
</dbReference>
<feature type="region of interest" description="Disordered" evidence="1">
    <location>
        <begin position="36"/>
        <end position="57"/>
    </location>
</feature>
<comment type="caution">
    <text evidence="2">The sequence shown here is derived from an EMBL/GenBank/DDBJ whole genome shotgun (WGS) entry which is preliminary data.</text>
</comment>
<name>A0AAN7JPT1_9MYRT</name>
<organism evidence="2 3">
    <name type="scientific">Trapa incisa</name>
    <dbReference type="NCBI Taxonomy" id="236973"/>
    <lineage>
        <taxon>Eukaryota</taxon>
        <taxon>Viridiplantae</taxon>
        <taxon>Streptophyta</taxon>
        <taxon>Embryophyta</taxon>
        <taxon>Tracheophyta</taxon>
        <taxon>Spermatophyta</taxon>
        <taxon>Magnoliopsida</taxon>
        <taxon>eudicotyledons</taxon>
        <taxon>Gunneridae</taxon>
        <taxon>Pentapetalae</taxon>
        <taxon>rosids</taxon>
        <taxon>malvids</taxon>
        <taxon>Myrtales</taxon>
        <taxon>Lythraceae</taxon>
        <taxon>Trapa</taxon>
    </lineage>
</organism>
<evidence type="ECO:0000256" key="1">
    <source>
        <dbReference type="SAM" id="MobiDB-lite"/>
    </source>
</evidence>
<dbReference type="Proteomes" id="UP001345219">
    <property type="component" value="Chromosome 4"/>
</dbReference>
<evidence type="ECO:0000313" key="2">
    <source>
        <dbReference type="EMBL" id="KAK4751401.1"/>
    </source>
</evidence>
<dbReference type="PANTHER" id="PTHR33872">
    <property type="entry name" value="DNA POLYMERASE EPSILON CATALYTIC SUBUNIT A"/>
    <property type="match status" value="1"/>
</dbReference>
<evidence type="ECO:0000313" key="3">
    <source>
        <dbReference type="Proteomes" id="UP001345219"/>
    </source>
</evidence>
<reference evidence="2 3" key="1">
    <citation type="journal article" date="2023" name="Hortic Res">
        <title>Pangenome of water caltrop reveals structural variations and asymmetric subgenome divergence after allopolyploidization.</title>
        <authorList>
            <person name="Zhang X."/>
            <person name="Chen Y."/>
            <person name="Wang L."/>
            <person name="Yuan Y."/>
            <person name="Fang M."/>
            <person name="Shi L."/>
            <person name="Lu R."/>
            <person name="Comes H.P."/>
            <person name="Ma Y."/>
            <person name="Chen Y."/>
            <person name="Huang G."/>
            <person name="Zhou Y."/>
            <person name="Zheng Z."/>
            <person name="Qiu Y."/>
        </authorList>
    </citation>
    <scope>NUCLEOTIDE SEQUENCE [LARGE SCALE GENOMIC DNA]</scope>
    <source>
        <tissue evidence="2">Roots</tissue>
    </source>
</reference>
<sequence length="157" mass="17797">MGSLMAGWDSPVQDPKHLAFERNKSFTKEEIEAYWRSKKKTDGEEEEDQEEATSPCSPTWSVCSDDLYHHYGYGGTDGRTDKVFRRLNSLPASTADACKEDSFVEINWENIVKSKGWWTSSSWAFLNEPPVTANSSYTSSHFQVANFRSHTKLNGGE</sequence>
<dbReference type="PANTHER" id="PTHR33872:SF2">
    <property type="entry name" value="DNA POLYMERASE EPSILON CATALYTIC SUBUNIT A"/>
    <property type="match status" value="1"/>
</dbReference>
<protein>
    <submittedName>
        <fullName evidence="2">Uncharacterized protein</fullName>
    </submittedName>
</protein>
<accession>A0AAN7JPT1</accession>
<gene>
    <name evidence="2" type="ORF">SAY87_004883</name>
</gene>
<dbReference type="AlphaFoldDB" id="A0AAN7JPT1"/>